<evidence type="ECO:0000256" key="6">
    <source>
        <dbReference type="ARBA" id="ARBA00023295"/>
    </source>
</evidence>
<proteinExistence type="inferred from homology"/>
<dbReference type="OrthoDB" id="9805821at2"/>
<dbReference type="SMART" id="SM01217">
    <property type="entry name" value="Fn3_like"/>
    <property type="match status" value="1"/>
</dbReference>
<gene>
    <name evidence="8" type="ORF">SAMN04488508_10230</name>
</gene>
<dbReference type="InterPro" id="IPR036881">
    <property type="entry name" value="Glyco_hydro_3_C_sf"/>
</dbReference>
<keyword evidence="6" id="KW-0326">Glycosidase</keyword>
<reference evidence="9" key="1">
    <citation type="submission" date="2016-11" db="EMBL/GenBank/DDBJ databases">
        <authorList>
            <person name="Varghese N."/>
            <person name="Submissions S."/>
        </authorList>
    </citation>
    <scope>NUCLEOTIDE SEQUENCE [LARGE SCALE GENOMIC DNA]</scope>
    <source>
        <strain evidence="9">DSM 22623</strain>
    </source>
</reference>
<keyword evidence="5" id="KW-0378">Hydrolase</keyword>
<dbReference type="InterPro" id="IPR026891">
    <property type="entry name" value="Fn3-like"/>
</dbReference>
<dbReference type="EMBL" id="FQYP01000002">
    <property type="protein sequence ID" value="SHI58158.1"/>
    <property type="molecule type" value="Genomic_DNA"/>
</dbReference>
<comment type="catalytic activity">
    <reaction evidence="1">
        <text>Hydrolysis of terminal, non-reducing beta-D-glucosyl residues with release of beta-D-glucose.</text>
        <dbReference type="EC" id="3.2.1.21"/>
    </reaction>
</comment>
<organism evidence="8 9">
    <name type="scientific">Aquimarina spongiae</name>
    <dbReference type="NCBI Taxonomy" id="570521"/>
    <lineage>
        <taxon>Bacteria</taxon>
        <taxon>Pseudomonadati</taxon>
        <taxon>Bacteroidota</taxon>
        <taxon>Flavobacteriia</taxon>
        <taxon>Flavobacteriales</taxon>
        <taxon>Flavobacteriaceae</taxon>
        <taxon>Aquimarina</taxon>
    </lineage>
</organism>
<dbReference type="RefSeq" id="WP_073314531.1">
    <property type="nucleotide sequence ID" value="NZ_FQYP01000002.1"/>
</dbReference>
<dbReference type="AlphaFoldDB" id="A0A1M6CBR1"/>
<dbReference type="Pfam" id="PF01915">
    <property type="entry name" value="Glyco_hydro_3_C"/>
    <property type="match status" value="1"/>
</dbReference>
<dbReference type="FunFam" id="3.20.20.300:FF:000007">
    <property type="entry name" value="Lysosomal beta glucosidase"/>
    <property type="match status" value="1"/>
</dbReference>
<dbReference type="SUPFAM" id="SSF51445">
    <property type="entry name" value="(Trans)glycosidases"/>
    <property type="match status" value="1"/>
</dbReference>
<dbReference type="PANTHER" id="PTHR30620">
    <property type="entry name" value="PERIPLASMIC BETA-GLUCOSIDASE-RELATED"/>
    <property type="match status" value="1"/>
</dbReference>
<dbReference type="FunFam" id="2.60.40.10:FF:000495">
    <property type="entry name" value="Periplasmic beta-glucosidase"/>
    <property type="match status" value="1"/>
</dbReference>
<dbReference type="GO" id="GO:0008422">
    <property type="term" value="F:beta-glucosidase activity"/>
    <property type="evidence" value="ECO:0007669"/>
    <property type="project" value="UniProtKB-EC"/>
</dbReference>
<evidence type="ECO:0000256" key="5">
    <source>
        <dbReference type="ARBA" id="ARBA00022801"/>
    </source>
</evidence>
<evidence type="ECO:0000259" key="7">
    <source>
        <dbReference type="SMART" id="SM01217"/>
    </source>
</evidence>
<comment type="similarity">
    <text evidence="2">Belongs to the glycosyl hydrolase 3 family.</text>
</comment>
<dbReference type="InterPro" id="IPR001764">
    <property type="entry name" value="Glyco_hydro_3_N"/>
</dbReference>
<feature type="domain" description="Fibronectin type III-like" evidence="7">
    <location>
        <begin position="679"/>
        <end position="748"/>
    </location>
</feature>
<evidence type="ECO:0000313" key="9">
    <source>
        <dbReference type="Proteomes" id="UP000184432"/>
    </source>
</evidence>
<evidence type="ECO:0000256" key="4">
    <source>
        <dbReference type="ARBA" id="ARBA00022729"/>
    </source>
</evidence>
<evidence type="ECO:0000256" key="3">
    <source>
        <dbReference type="ARBA" id="ARBA00012744"/>
    </source>
</evidence>
<dbReference type="PANTHER" id="PTHR30620:SF16">
    <property type="entry name" value="LYSOSOMAL BETA GLUCOSIDASE"/>
    <property type="match status" value="1"/>
</dbReference>
<dbReference type="Gene3D" id="3.40.50.1700">
    <property type="entry name" value="Glycoside hydrolase family 3 C-terminal domain"/>
    <property type="match status" value="1"/>
</dbReference>
<protein>
    <recommendedName>
        <fullName evidence="3">beta-glucosidase</fullName>
        <ecNumber evidence="3">3.2.1.21</ecNumber>
    </recommendedName>
</protein>
<dbReference type="EC" id="3.2.1.21" evidence="3"/>
<dbReference type="InterPro" id="IPR002772">
    <property type="entry name" value="Glyco_hydro_3_C"/>
</dbReference>
<evidence type="ECO:0000256" key="2">
    <source>
        <dbReference type="ARBA" id="ARBA00005336"/>
    </source>
</evidence>
<accession>A0A1M6CBR1</accession>
<dbReference type="Proteomes" id="UP000184432">
    <property type="component" value="Unassembled WGS sequence"/>
</dbReference>
<dbReference type="PROSITE" id="PS51257">
    <property type="entry name" value="PROKAR_LIPOPROTEIN"/>
    <property type="match status" value="1"/>
</dbReference>
<name>A0A1M6CBR1_9FLAO</name>
<evidence type="ECO:0000256" key="1">
    <source>
        <dbReference type="ARBA" id="ARBA00000448"/>
    </source>
</evidence>
<keyword evidence="9" id="KW-1185">Reference proteome</keyword>
<dbReference type="InterPro" id="IPR051915">
    <property type="entry name" value="Cellulose_Degrad_GH3"/>
</dbReference>
<dbReference type="GO" id="GO:0009251">
    <property type="term" value="P:glucan catabolic process"/>
    <property type="evidence" value="ECO:0007669"/>
    <property type="project" value="TreeGrafter"/>
</dbReference>
<dbReference type="PRINTS" id="PR00133">
    <property type="entry name" value="GLHYDRLASE3"/>
</dbReference>
<dbReference type="Gene3D" id="3.20.20.300">
    <property type="entry name" value="Glycoside hydrolase, family 3, N-terminal domain"/>
    <property type="match status" value="1"/>
</dbReference>
<evidence type="ECO:0000313" key="8">
    <source>
        <dbReference type="EMBL" id="SHI58158.1"/>
    </source>
</evidence>
<dbReference type="Pfam" id="PF14310">
    <property type="entry name" value="Fn3-like"/>
    <property type="match status" value="1"/>
</dbReference>
<dbReference type="Gene3D" id="2.60.40.10">
    <property type="entry name" value="Immunoglobulins"/>
    <property type="match status" value="1"/>
</dbReference>
<dbReference type="Pfam" id="PF00933">
    <property type="entry name" value="Glyco_hydro_3"/>
    <property type="match status" value="1"/>
</dbReference>
<dbReference type="InterPro" id="IPR017853">
    <property type="entry name" value="GH"/>
</dbReference>
<dbReference type="SUPFAM" id="SSF52279">
    <property type="entry name" value="Beta-D-glucan exohydrolase, C-terminal domain"/>
    <property type="match status" value="1"/>
</dbReference>
<dbReference type="STRING" id="570521.SAMN04488508_10230"/>
<keyword evidence="4" id="KW-0732">Signal</keyword>
<sequence>MRTVTFLIMIYGIALFSSCAFKEKEEISDPIDKKVAELMSKMTLEEKIGQMTQITITALEKSGSPGVLDKEKLREAIHKYKIGSILNVPNPGAPTPQRWYEVLSEILEETNKTDNKIPVIYGIDAIHGASYTAGAILFPQQIGMAATWDPELVEKCTAVSAYETRASSIPWVFSPDLDLPRNPAWSRLWESFGEDSYLSSEMGVAMVKGFQGDDIGDANKVAACIKHYIGYGSPTTGKDRTPSIIPERVLRQYDLPIYEKSVEAGAKSVMISSGEINGTPVHASKRIITDILKGELNFKGFVVTDWKDIIYLHTRHKVAATMREAVKKSVMAGIDMSMVPEDYTFYEELFSLVSDGEIPMSRIDDAVRRILRVKYELDLFRTPVTNPEDYPDFGTASSSALAYIAASESITLLKNKENVLPLSKEKKVLVTGPTANSMKHLNGGWSYTWQGEKSDQYAKDNLNIKQAFEKKLGQENVLYAPGVSIFEEIDIAKSVALAKQADYIVLCLGEHNYTETPGDIDDLVITEPQVKLAEALSKLNKPIILVLNEGRPRIISQFEKDMDGVLQCYLPGNEGAKALVDVVYGDVNPSGKLPYNYPRYTSALQKYNRKYTESLGDSEQNDDADYQRSYNPQWEFGFGLSYTTFEYKNLSFDKVFFKKGDAVKVSVDVQNTGERKGKEVVQLYLTDLYASITPEVKSLKRFSKIELQPGEVKTVSFTINVDDLKFVDENNQWVAESGEFEISVGNLVKKIVLEKEI</sequence>
<dbReference type="InterPro" id="IPR013783">
    <property type="entry name" value="Ig-like_fold"/>
</dbReference>
<dbReference type="InterPro" id="IPR036962">
    <property type="entry name" value="Glyco_hydro_3_N_sf"/>
</dbReference>